<accession>A0A9P0G7T8</accession>
<dbReference type="PROSITE" id="PS50030">
    <property type="entry name" value="UBA"/>
    <property type="match status" value="1"/>
</dbReference>
<dbReference type="InterPro" id="IPR029071">
    <property type="entry name" value="Ubiquitin-like_domsf"/>
</dbReference>
<dbReference type="SUPFAM" id="SSF46934">
    <property type="entry name" value="UBA-like"/>
    <property type="match status" value="1"/>
</dbReference>
<evidence type="ECO:0000313" key="4">
    <source>
        <dbReference type="Proteomes" id="UP001153636"/>
    </source>
</evidence>
<dbReference type="InterPro" id="IPR000626">
    <property type="entry name" value="Ubiquitin-like_dom"/>
</dbReference>
<evidence type="ECO:0008006" key="5">
    <source>
        <dbReference type="Google" id="ProtNLM"/>
    </source>
</evidence>
<dbReference type="PANTHER" id="PTHR10677">
    <property type="entry name" value="UBIQUILIN"/>
    <property type="match status" value="1"/>
</dbReference>
<dbReference type="GO" id="GO:0006511">
    <property type="term" value="P:ubiquitin-dependent protein catabolic process"/>
    <property type="evidence" value="ECO:0007669"/>
    <property type="project" value="TreeGrafter"/>
</dbReference>
<dbReference type="Gene3D" id="1.10.8.10">
    <property type="entry name" value="DNA helicase RuvA subunit, C-terminal domain"/>
    <property type="match status" value="1"/>
</dbReference>
<dbReference type="SMART" id="SM00165">
    <property type="entry name" value="UBA"/>
    <property type="match status" value="1"/>
</dbReference>
<proteinExistence type="predicted"/>
<dbReference type="Gene3D" id="3.10.20.90">
    <property type="entry name" value="Phosphatidylinositol 3-kinase Catalytic Subunit, Chain A, domain 1"/>
    <property type="match status" value="1"/>
</dbReference>
<dbReference type="InterPro" id="IPR015496">
    <property type="entry name" value="Ubiquilin"/>
</dbReference>
<dbReference type="OrthoDB" id="10016665at2759"/>
<dbReference type="Proteomes" id="UP001153636">
    <property type="component" value="Chromosome 1"/>
</dbReference>
<dbReference type="PROSITE" id="PS50053">
    <property type="entry name" value="UBIQUITIN_2"/>
    <property type="match status" value="1"/>
</dbReference>
<dbReference type="PANTHER" id="PTHR10677:SF25">
    <property type="entry name" value="UBIQUITIN-LIKE PROTEIN 7"/>
    <property type="match status" value="1"/>
</dbReference>
<dbReference type="InterPro" id="IPR009060">
    <property type="entry name" value="UBA-like_sf"/>
</dbReference>
<gene>
    <name evidence="3" type="ORF">PSYICH_LOCUS274</name>
</gene>
<reference evidence="3" key="1">
    <citation type="submission" date="2022-01" db="EMBL/GenBank/DDBJ databases">
        <authorList>
            <person name="King R."/>
        </authorList>
    </citation>
    <scope>NUCLEOTIDE SEQUENCE</scope>
</reference>
<organism evidence="3 4">
    <name type="scientific">Psylliodes chrysocephalus</name>
    <dbReference type="NCBI Taxonomy" id="3402493"/>
    <lineage>
        <taxon>Eukaryota</taxon>
        <taxon>Metazoa</taxon>
        <taxon>Ecdysozoa</taxon>
        <taxon>Arthropoda</taxon>
        <taxon>Hexapoda</taxon>
        <taxon>Insecta</taxon>
        <taxon>Pterygota</taxon>
        <taxon>Neoptera</taxon>
        <taxon>Endopterygota</taxon>
        <taxon>Coleoptera</taxon>
        <taxon>Polyphaga</taxon>
        <taxon>Cucujiformia</taxon>
        <taxon>Chrysomeloidea</taxon>
        <taxon>Chrysomelidae</taxon>
        <taxon>Galerucinae</taxon>
        <taxon>Alticini</taxon>
        <taxon>Psylliodes</taxon>
    </lineage>
</organism>
<dbReference type="InterPro" id="IPR047878">
    <property type="entry name" value="UBL7_UBA"/>
</dbReference>
<dbReference type="CDD" id="cd14326">
    <property type="entry name" value="UBA_UBL7"/>
    <property type="match status" value="1"/>
</dbReference>
<dbReference type="GO" id="GO:0005829">
    <property type="term" value="C:cytosol"/>
    <property type="evidence" value="ECO:0007669"/>
    <property type="project" value="TreeGrafter"/>
</dbReference>
<dbReference type="GO" id="GO:0031593">
    <property type="term" value="F:polyubiquitin modification-dependent protein binding"/>
    <property type="evidence" value="ECO:0007669"/>
    <property type="project" value="TreeGrafter"/>
</dbReference>
<sequence length="351" mass="38396">MANLTLGVWSTSAGLKRIKLSNIDLENKVQVFRIQALQVLTNVRGNIELSYCGLILEDENKLSSYGITDGVTIHVLEKYEPKPQLKTESKITPTELIHGFRTLGLFPNYRYALQRLTRPDVVDTILSACPELYDDPAAIGLIQDPELIYFLSNPEHASEMIEKHPVLLTAGSHILAQVREEQASLNPNAPSTSTGYSYSLDALSDDDEEMDSSDNTFSQNPLTRNTSFNAITAAQLAAAIANATDTQFNTNSAGIPTASHSSSNIITSEMFSNAIQQAINFGGSRGTPTGNAPPRVEEENFESLSQQWQAQLKQMHEMGLIDDTVNIRALRAVNGDVNAAIELVLGLNEMN</sequence>
<dbReference type="AlphaFoldDB" id="A0A9P0G7T8"/>
<evidence type="ECO:0000259" key="2">
    <source>
        <dbReference type="PROSITE" id="PS50053"/>
    </source>
</evidence>
<dbReference type="SUPFAM" id="SSF54236">
    <property type="entry name" value="Ubiquitin-like"/>
    <property type="match status" value="1"/>
</dbReference>
<feature type="domain" description="Ubiquitin-like" evidence="2">
    <location>
        <begin position="4"/>
        <end position="78"/>
    </location>
</feature>
<evidence type="ECO:0000313" key="3">
    <source>
        <dbReference type="EMBL" id="CAH1099922.1"/>
    </source>
</evidence>
<protein>
    <recommendedName>
        <fullName evidence="5">Ubiquitin-like protein 7</fullName>
    </recommendedName>
</protein>
<keyword evidence="4" id="KW-1185">Reference proteome</keyword>
<dbReference type="InterPro" id="IPR015940">
    <property type="entry name" value="UBA"/>
</dbReference>
<feature type="domain" description="UBA" evidence="1">
    <location>
        <begin position="303"/>
        <end position="347"/>
    </location>
</feature>
<evidence type="ECO:0000259" key="1">
    <source>
        <dbReference type="PROSITE" id="PS50030"/>
    </source>
</evidence>
<dbReference type="EMBL" id="OV651813">
    <property type="protein sequence ID" value="CAH1099922.1"/>
    <property type="molecule type" value="Genomic_DNA"/>
</dbReference>
<name>A0A9P0G7T8_9CUCU</name>